<gene>
    <name evidence="3" type="ORF">LC1Nh_0128</name>
</gene>
<evidence type="ECO:0000256" key="2">
    <source>
        <dbReference type="SAM" id="Coils"/>
    </source>
</evidence>
<accession>A0A5Q0UER9</accession>
<dbReference type="Gene3D" id="3.30.2310.20">
    <property type="entry name" value="RelE-like"/>
    <property type="match status" value="1"/>
</dbReference>
<dbReference type="EMBL" id="CP040089">
    <property type="protein sequence ID" value="QGA80036.1"/>
    <property type="molecule type" value="Genomic_DNA"/>
</dbReference>
<protein>
    <recommendedName>
        <fullName evidence="5">Type II toxin-antitoxin system RelE/ParE family toxin</fullName>
    </recommendedName>
</protein>
<keyword evidence="2" id="KW-0175">Coiled coil</keyword>
<evidence type="ECO:0000256" key="1">
    <source>
        <dbReference type="ARBA" id="ARBA00022649"/>
    </source>
</evidence>
<keyword evidence="4" id="KW-1185">Reference proteome</keyword>
<dbReference type="InterPro" id="IPR035093">
    <property type="entry name" value="RelE/ParE_toxin_dom_sf"/>
</dbReference>
<dbReference type="Proteomes" id="UP000377803">
    <property type="component" value="Chromosome"/>
</dbReference>
<evidence type="ECO:0000313" key="4">
    <source>
        <dbReference type="Proteomes" id="UP000377803"/>
    </source>
</evidence>
<evidence type="ECO:0008006" key="5">
    <source>
        <dbReference type="Google" id="ProtNLM"/>
    </source>
</evidence>
<reference evidence="4" key="1">
    <citation type="submission" date="2019-05" db="EMBL/GenBank/DDBJ databases">
        <title>Candidatus Nanohalobium constans, a novel model system to study the DPANN nano-sized archaea: genomic and physiological characterization of a nanoarchaeon co-cultured with its chitinotrophic host.</title>
        <authorList>
            <person name="La Cono V."/>
            <person name="Arcadi E."/>
            <person name="Crisafi F."/>
            <person name="Denaro R."/>
            <person name="La Spada G."/>
            <person name="Messina E."/>
            <person name="Smedile F."/>
            <person name="Toshchakov S.V."/>
            <person name="Shevchenko M.A."/>
            <person name="Golyshin P.N."/>
            <person name="Golyshina O.V."/>
            <person name="Ferrer M."/>
            <person name="Rohde M."/>
            <person name="Mushegian A."/>
            <person name="Sorokin D.Y."/>
            <person name="Giuliano L."/>
            <person name="Yakimov M.M."/>
        </authorList>
    </citation>
    <scope>NUCLEOTIDE SEQUENCE [LARGE SCALE GENOMIC DNA]</scope>
    <source>
        <strain evidence="4">LC1Nh</strain>
    </source>
</reference>
<dbReference type="InterPro" id="IPR007712">
    <property type="entry name" value="RelE/ParE_toxin"/>
</dbReference>
<dbReference type="SUPFAM" id="SSF143011">
    <property type="entry name" value="RelE-like"/>
    <property type="match status" value="1"/>
</dbReference>
<dbReference type="RefSeq" id="WP_153549774.1">
    <property type="nucleotide sequence ID" value="NZ_CP040089.1"/>
</dbReference>
<feature type="coiled-coil region" evidence="2">
    <location>
        <begin position="6"/>
        <end position="33"/>
    </location>
</feature>
<dbReference type="GeneID" id="42364509"/>
<sequence>MELDYHKGAEKDLDELNDEVESEVRDKVSELREKLTSHSDVKLINIEGRPVFRLKVGERNQKLDHRVIFDIKNSDILVLAVIHRDEGYNTISI</sequence>
<dbReference type="KEGG" id="ncon:LC1Nh_0128"/>
<evidence type="ECO:0000313" key="3">
    <source>
        <dbReference type="EMBL" id="QGA80036.1"/>
    </source>
</evidence>
<organism evidence="3 4">
    <name type="scientific">Candidatus Nanohalobium constans</name>
    <dbReference type="NCBI Taxonomy" id="2565781"/>
    <lineage>
        <taxon>Archaea</taxon>
        <taxon>Candidatus Nanohalarchaeota</taxon>
        <taxon>Candidatus Nanohalobia</taxon>
        <taxon>Candidatus Nanohalobiales</taxon>
        <taxon>Candidatus Nanohalobiaceae</taxon>
        <taxon>Candidatus Nanohalobium</taxon>
    </lineage>
</organism>
<dbReference type="OrthoDB" id="385305at2157"/>
<name>A0A5Q0UER9_9ARCH</name>
<proteinExistence type="predicted"/>
<dbReference type="AlphaFoldDB" id="A0A5Q0UER9"/>
<dbReference type="Pfam" id="PF05016">
    <property type="entry name" value="ParE_toxin"/>
    <property type="match status" value="1"/>
</dbReference>
<keyword evidence="1" id="KW-1277">Toxin-antitoxin system</keyword>